<evidence type="ECO:0000256" key="3">
    <source>
        <dbReference type="ARBA" id="ARBA00022989"/>
    </source>
</evidence>
<dbReference type="GO" id="GO:0016020">
    <property type="term" value="C:membrane"/>
    <property type="evidence" value="ECO:0007669"/>
    <property type="project" value="UniProtKB-SubCell"/>
</dbReference>
<dbReference type="Proteomes" id="UP000164837">
    <property type="component" value="Genome"/>
</dbReference>
<reference evidence="6 7" key="1">
    <citation type="journal article" date="2014" name="Virology">
        <title>The genome sequence of ectromelia virus Naval and Cornell isolates from outbreaks in North America.</title>
        <authorList>
            <person name="Mavian C."/>
            <person name="Lopez-Bueno A."/>
            <person name="Bryant N.A."/>
            <person name="Seeger K."/>
            <person name="Quail M.A."/>
            <person name="Harris D."/>
            <person name="Barrell B."/>
            <person name="Alcami A."/>
        </authorList>
    </citation>
    <scope>NUCLEOTIDE SEQUENCE [LARGE SCALE GENOMIC DNA]</scope>
    <source>
        <strain evidence="6">NAVAL</strain>
    </source>
</reference>
<dbReference type="InterPro" id="IPR006872">
    <property type="entry name" value="Poxvirus_H7"/>
</dbReference>
<evidence type="ECO:0000313" key="6">
    <source>
        <dbReference type="EMBL" id="AIF30173.1"/>
    </source>
</evidence>
<keyword evidence="4 5" id="KW-0472">Membrane</keyword>
<evidence type="ECO:0000256" key="4">
    <source>
        <dbReference type="ARBA" id="ARBA00023136"/>
    </source>
</evidence>
<protein>
    <submittedName>
        <fullName evidence="6">EVN107</fullName>
    </submittedName>
</protein>
<dbReference type="Pfam" id="PF04787">
    <property type="entry name" value="Pox_H7"/>
    <property type="match status" value="1"/>
</dbReference>
<name>A0A075ILU4_9POXV</name>
<accession>A0A075ILU4</accession>
<keyword evidence="2 5" id="KW-0812">Transmembrane</keyword>
<dbReference type="EMBL" id="KJ563295">
    <property type="protein sequence ID" value="AIF30173.1"/>
    <property type="molecule type" value="Genomic_DNA"/>
</dbReference>
<evidence type="ECO:0000256" key="5">
    <source>
        <dbReference type="SAM" id="Phobius"/>
    </source>
</evidence>
<feature type="transmembrane region" description="Helical" evidence="5">
    <location>
        <begin position="12"/>
        <end position="32"/>
    </location>
</feature>
<evidence type="ECO:0000256" key="2">
    <source>
        <dbReference type="ARBA" id="ARBA00022692"/>
    </source>
</evidence>
<comment type="subcellular location">
    <subcellularLocation>
        <location evidence="1">Membrane</location>
        <topology evidence="1">Single-pass membrane protein</topology>
    </subcellularLocation>
</comment>
<evidence type="ECO:0000313" key="7">
    <source>
        <dbReference type="Proteomes" id="UP000164837"/>
    </source>
</evidence>
<evidence type="ECO:0000256" key="1">
    <source>
        <dbReference type="ARBA" id="ARBA00004167"/>
    </source>
</evidence>
<keyword evidence="3 5" id="KW-1133">Transmembrane helix</keyword>
<sequence>MEMDKRMKSLAMTAFFGELNTLDIMALIMSIFKRHPNNTIFSVDTDGQFMIDFEYDNYKASQYLDLTLIPISGDECKTHASSIAEQLACVDIIKEDISEYIKTTPRLKRFIKKYRNRSDTRISRDTEKLKIALAKGIDYEYIKDTC</sequence>
<proteinExistence type="predicted"/>
<organism evidence="6 7">
    <name type="scientific">Ectromelia virus Naval</name>
    <dbReference type="NCBI Taxonomy" id="1651168"/>
    <lineage>
        <taxon>Viruses</taxon>
        <taxon>Varidnaviria</taxon>
        <taxon>Bamfordvirae</taxon>
        <taxon>Nucleocytoviricota</taxon>
        <taxon>Pokkesviricetes</taxon>
        <taxon>Chitovirales</taxon>
        <taxon>Poxviridae</taxon>
        <taxon>Chordopoxvirinae</taxon>
        <taxon>Orthopoxvirus</taxon>
        <taxon>Orthopoxvirus ectromelia</taxon>
        <taxon>Ectromelia virus</taxon>
    </lineage>
</organism>